<dbReference type="GO" id="GO:0038023">
    <property type="term" value="F:signaling receptor activity"/>
    <property type="evidence" value="ECO:0007669"/>
    <property type="project" value="TreeGrafter"/>
</dbReference>
<feature type="transmembrane region" description="Helical" evidence="7">
    <location>
        <begin position="248"/>
        <end position="267"/>
    </location>
</feature>
<keyword evidence="4 7" id="KW-1133">Transmembrane helix</keyword>
<comment type="similarity">
    <text evidence="2">Belongs to the ADIPOR family.</text>
</comment>
<keyword evidence="3 7" id="KW-0812">Transmembrane</keyword>
<comment type="subcellular location">
    <subcellularLocation>
        <location evidence="1">Membrane</location>
        <topology evidence="1">Multi-pass membrane protein</topology>
    </subcellularLocation>
</comment>
<dbReference type="AlphaFoldDB" id="A0A0R3T2K1"/>
<evidence type="ECO:0000256" key="6">
    <source>
        <dbReference type="PIRSR" id="PIRSR604254-1"/>
    </source>
</evidence>
<feature type="transmembrane region" description="Helical" evidence="7">
    <location>
        <begin position="182"/>
        <end position="207"/>
    </location>
</feature>
<feature type="binding site" evidence="6">
    <location>
        <position position="349"/>
    </location>
    <ligand>
        <name>Zn(2+)</name>
        <dbReference type="ChEBI" id="CHEBI:29105"/>
    </ligand>
</feature>
<feature type="transmembrane region" description="Helical" evidence="7">
    <location>
        <begin position="351"/>
        <end position="373"/>
    </location>
</feature>
<feature type="binding site" evidence="6">
    <location>
        <position position="353"/>
    </location>
    <ligand>
        <name>Zn(2+)</name>
        <dbReference type="ChEBI" id="CHEBI:29105"/>
    </ligand>
</feature>
<evidence type="ECO:0000256" key="4">
    <source>
        <dbReference type="ARBA" id="ARBA00022989"/>
    </source>
</evidence>
<proteinExistence type="inferred from homology"/>
<evidence type="ECO:0000256" key="7">
    <source>
        <dbReference type="SAM" id="Phobius"/>
    </source>
</evidence>
<dbReference type="WBParaSite" id="HNAJ_0000117001-mRNA-1">
    <property type="protein sequence ID" value="HNAJ_0000117001-mRNA-1"/>
    <property type="gene ID" value="HNAJ_0000117001"/>
</dbReference>
<reference evidence="8" key="1">
    <citation type="submission" date="2017-02" db="UniProtKB">
        <authorList>
            <consortium name="WormBaseParasite"/>
        </authorList>
    </citation>
    <scope>IDENTIFICATION</scope>
</reference>
<name>A0A0R3T2K1_RODNA</name>
<dbReference type="InterPro" id="IPR004254">
    <property type="entry name" value="AdipoR/HlyIII-related"/>
</dbReference>
<dbReference type="Pfam" id="PF03006">
    <property type="entry name" value="HlyIII"/>
    <property type="match status" value="1"/>
</dbReference>
<feature type="binding site" evidence="6">
    <location>
        <position position="203"/>
    </location>
    <ligand>
        <name>Zn(2+)</name>
        <dbReference type="ChEBI" id="CHEBI:29105"/>
    </ligand>
</feature>
<dbReference type="GO" id="GO:0033211">
    <property type="term" value="P:adiponectin-activated signaling pathway"/>
    <property type="evidence" value="ECO:0007669"/>
    <property type="project" value="TreeGrafter"/>
</dbReference>
<evidence type="ECO:0000256" key="1">
    <source>
        <dbReference type="ARBA" id="ARBA00004141"/>
    </source>
</evidence>
<evidence type="ECO:0000256" key="3">
    <source>
        <dbReference type="ARBA" id="ARBA00022692"/>
    </source>
</evidence>
<dbReference type="GO" id="GO:0046872">
    <property type="term" value="F:metal ion binding"/>
    <property type="evidence" value="ECO:0007669"/>
    <property type="project" value="UniProtKB-KW"/>
</dbReference>
<dbReference type="STRING" id="102285.A0A0R3T2K1"/>
<dbReference type="GO" id="GO:0005886">
    <property type="term" value="C:plasma membrane"/>
    <property type="evidence" value="ECO:0007669"/>
    <property type="project" value="TreeGrafter"/>
</dbReference>
<feature type="transmembrane region" description="Helical" evidence="7">
    <location>
        <begin position="311"/>
        <end position="330"/>
    </location>
</feature>
<feature type="transmembrane region" description="Helical" evidence="7">
    <location>
        <begin position="279"/>
        <end position="299"/>
    </location>
</feature>
<feature type="transmembrane region" description="Helical" evidence="7">
    <location>
        <begin position="152"/>
        <end position="170"/>
    </location>
</feature>
<sequence>LHFNSFQDQSEVRFRRPRTLSVTNDIVETRLSPNGVVRDRSRADTSPGFNRNKVDITSFKNTEFEGSFLSKRRRSASYSGSARECIVRNATRAEFMIQLWQQVGRWRVVHYSKLPEWMRDNDFLIWGHRPPLASFRMCFRSIFRIHTETGNIWTHLLGCVCFLVLCISFLSHPELNLPWDEILVISVFFISAILALGFSWIFHTFACHSERIGKLFGKLDYIGIAILEIGSFVPWIHYSFYCHTNVKIIYLCLITILGIITMILSSYDQFSTPNYRGVRAGLFISLGLSAVAPCLHYIYLEGFWESVTSPALGWLGLMAILYIIGALFYATRTPERFFPGKFDIWFQSHQIFHVFVVVAALVHLNSILEIAAYRRSRKDCTFHNVL</sequence>
<evidence type="ECO:0000256" key="2">
    <source>
        <dbReference type="ARBA" id="ARBA00007018"/>
    </source>
</evidence>
<keyword evidence="5 7" id="KW-0472">Membrane</keyword>
<feature type="transmembrane region" description="Helical" evidence="7">
    <location>
        <begin position="219"/>
        <end position="236"/>
    </location>
</feature>
<evidence type="ECO:0000256" key="5">
    <source>
        <dbReference type="ARBA" id="ARBA00023136"/>
    </source>
</evidence>
<dbReference type="PANTHER" id="PTHR20855:SF52">
    <property type="entry name" value="ADIPONECTIN RECEPTOR PROTEIN"/>
    <property type="match status" value="1"/>
</dbReference>
<evidence type="ECO:0000313" key="8">
    <source>
        <dbReference type="WBParaSite" id="HNAJ_0000117001-mRNA-1"/>
    </source>
</evidence>
<keyword evidence="6" id="KW-0479">Metal-binding</keyword>
<accession>A0A0R3T2K1</accession>
<dbReference type="PANTHER" id="PTHR20855">
    <property type="entry name" value="ADIPOR/PROGESTIN RECEPTOR-RELATED"/>
    <property type="match status" value="1"/>
</dbReference>
<keyword evidence="6" id="KW-0862">Zinc</keyword>
<organism evidence="8">
    <name type="scientific">Rodentolepis nana</name>
    <name type="common">Dwarf tapeworm</name>
    <name type="synonym">Hymenolepis nana</name>
    <dbReference type="NCBI Taxonomy" id="102285"/>
    <lineage>
        <taxon>Eukaryota</taxon>
        <taxon>Metazoa</taxon>
        <taxon>Spiralia</taxon>
        <taxon>Lophotrochozoa</taxon>
        <taxon>Platyhelminthes</taxon>
        <taxon>Cestoda</taxon>
        <taxon>Eucestoda</taxon>
        <taxon>Cyclophyllidea</taxon>
        <taxon>Hymenolepididae</taxon>
        <taxon>Rodentolepis</taxon>
    </lineage>
</organism>
<protein>
    <submittedName>
        <fullName evidence="8">Adiponectin receptor protein</fullName>
    </submittedName>
</protein>